<sequence>MTATDGRSLTAVSPSVQHLGNRGSLFPRSFHSSVIARLGATNALRPIKHPHLRLVCTFGIEPKTFSLQQIAEWWALLATILTNQVPSRLSKRVEGLTWERREERGVPLHSGTNIRTHDALLRKCLLLSLYSLLFVSPLAYFQPLVRPKPPLPHCNGLAGNGRHAVIGIVYGLHSMCRASFGPRSCTAERST</sequence>
<organism evidence="1 2">
    <name type="scientific">Lojkania enalia</name>
    <dbReference type="NCBI Taxonomy" id="147567"/>
    <lineage>
        <taxon>Eukaryota</taxon>
        <taxon>Fungi</taxon>
        <taxon>Dikarya</taxon>
        <taxon>Ascomycota</taxon>
        <taxon>Pezizomycotina</taxon>
        <taxon>Dothideomycetes</taxon>
        <taxon>Pleosporomycetidae</taxon>
        <taxon>Pleosporales</taxon>
        <taxon>Pleosporales incertae sedis</taxon>
        <taxon>Lojkania</taxon>
    </lineage>
</organism>
<evidence type="ECO:0000313" key="2">
    <source>
        <dbReference type="Proteomes" id="UP000800093"/>
    </source>
</evidence>
<keyword evidence="2" id="KW-1185">Reference proteome</keyword>
<reference evidence="2" key="1">
    <citation type="journal article" date="2020" name="Stud. Mycol.">
        <title>101 Dothideomycetes genomes: A test case for predicting lifestyles and emergence of pathogens.</title>
        <authorList>
            <person name="Haridas S."/>
            <person name="Albert R."/>
            <person name="Binder M."/>
            <person name="Bloem J."/>
            <person name="LaButti K."/>
            <person name="Salamov A."/>
            <person name="Andreopoulos B."/>
            <person name="Baker S."/>
            <person name="Barry K."/>
            <person name="Bills G."/>
            <person name="Bluhm B."/>
            <person name="Cannon C."/>
            <person name="Castanera R."/>
            <person name="Culley D."/>
            <person name="Daum C."/>
            <person name="Ezra D."/>
            <person name="Gonzalez J."/>
            <person name="Henrissat B."/>
            <person name="Kuo A."/>
            <person name="Liang C."/>
            <person name="Lipzen A."/>
            <person name="Lutzoni F."/>
            <person name="Magnuson J."/>
            <person name="Mondo S."/>
            <person name="Nolan M."/>
            <person name="Ohm R."/>
            <person name="Pangilinan J."/>
            <person name="Park H.-J."/>
            <person name="Ramirez L."/>
            <person name="Alfaro M."/>
            <person name="Sun H."/>
            <person name="Tritt A."/>
            <person name="Yoshinaga Y."/>
            <person name="Zwiers L.-H."/>
            <person name="Turgeon B."/>
            <person name="Goodwin S."/>
            <person name="Spatafora J."/>
            <person name="Crous P."/>
            <person name="Grigoriev I."/>
        </authorList>
    </citation>
    <scope>NUCLEOTIDE SEQUENCE [LARGE SCALE GENOMIC DNA]</scope>
    <source>
        <strain evidence="2">CBS 304.66</strain>
    </source>
</reference>
<proteinExistence type="predicted"/>
<name>A0A9P4KFM1_9PLEO</name>
<evidence type="ECO:0000313" key="1">
    <source>
        <dbReference type="EMBL" id="KAF2267833.1"/>
    </source>
</evidence>
<dbReference type="Proteomes" id="UP000800093">
    <property type="component" value="Unassembled WGS sequence"/>
</dbReference>
<gene>
    <name evidence="1" type="ORF">CC78DRAFT_49867</name>
</gene>
<accession>A0A9P4KFM1</accession>
<dbReference type="AlphaFoldDB" id="A0A9P4KFM1"/>
<dbReference type="EMBL" id="ML986589">
    <property type="protein sequence ID" value="KAF2267833.1"/>
    <property type="molecule type" value="Genomic_DNA"/>
</dbReference>
<protein>
    <submittedName>
        <fullName evidence="1">Uncharacterized protein</fullName>
    </submittedName>
</protein>
<comment type="caution">
    <text evidence="1">The sequence shown here is derived from an EMBL/GenBank/DDBJ whole genome shotgun (WGS) entry which is preliminary data.</text>
</comment>